<dbReference type="SMART" id="SM00385">
    <property type="entry name" value="CYCLIN"/>
    <property type="match status" value="2"/>
</dbReference>
<proteinExistence type="inferred from homology"/>
<dbReference type="Pfam" id="PF00134">
    <property type="entry name" value="Cyclin_N"/>
    <property type="match status" value="1"/>
</dbReference>
<keyword evidence="3" id="KW-0195">Cyclin</keyword>
<dbReference type="AlphaFoldDB" id="A0A4S2N8L1"/>
<evidence type="ECO:0000256" key="3">
    <source>
        <dbReference type="RuleBase" id="RU000383"/>
    </source>
</evidence>
<dbReference type="STRING" id="341454.A0A4S2N8L1"/>
<dbReference type="GO" id="GO:0006357">
    <property type="term" value="P:regulation of transcription by RNA polymerase II"/>
    <property type="evidence" value="ECO:0007669"/>
    <property type="project" value="InterPro"/>
</dbReference>
<dbReference type="Gene3D" id="1.10.472.10">
    <property type="entry name" value="Cyclin-like"/>
    <property type="match status" value="2"/>
</dbReference>
<dbReference type="InterPro" id="IPR013763">
    <property type="entry name" value="Cyclin-like_dom"/>
</dbReference>
<dbReference type="InterPro" id="IPR036915">
    <property type="entry name" value="Cyclin-like_sf"/>
</dbReference>
<evidence type="ECO:0000256" key="1">
    <source>
        <dbReference type="ARBA" id="ARBA00008638"/>
    </source>
</evidence>
<dbReference type="InterPro" id="IPR006671">
    <property type="entry name" value="Cyclin_N"/>
</dbReference>
<dbReference type="EMBL" id="ML220112">
    <property type="protein sequence ID" value="TGZ85633.1"/>
    <property type="molecule type" value="Genomic_DNA"/>
</dbReference>
<dbReference type="CDD" id="cd20546">
    <property type="entry name" value="CYCLIN_SpCG1C_ScCTK2-like_rpt2"/>
    <property type="match status" value="1"/>
</dbReference>
<dbReference type="PANTHER" id="PTHR10026">
    <property type="entry name" value="CYCLIN"/>
    <property type="match status" value="1"/>
</dbReference>
<feature type="domain" description="Cyclin-like" evidence="4">
    <location>
        <begin position="180"/>
        <end position="259"/>
    </location>
</feature>
<evidence type="ECO:0000313" key="6">
    <source>
        <dbReference type="Proteomes" id="UP000298138"/>
    </source>
</evidence>
<organism evidence="5 6">
    <name type="scientific">Ascodesmis nigricans</name>
    <dbReference type="NCBI Taxonomy" id="341454"/>
    <lineage>
        <taxon>Eukaryota</taxon>
        <taxon>Fungi</taxon>
        <taxon>Dikarya</taxon>
        <taxon>Ascomycota</taxon>
        <taxon>Pezizomycotina</taxon>
        <taxon>Pezizomycetes</taxon>
        <taxon>Pezizales</taxon>
        <taxon>Ascodesmidaceae</taxon>
        <taxon>Ascodesmis</taxon>
    </lineage>
</organism>
<evidence type="ECO:0000313" key="5">
    <source>
        <dbReference type="EMBL" id="TGZ85633.1"/>
    </source>
</evidence>
<dbReference type="GO" id="GO:0016538">
    <property type="term" value="F:cyclin-dependent protein serine/threonine kinase regulator activity"/>
    <property type="evidence" value="ECO:0007669"/>
    <property type="project" value="InterPro"/>
</dbReference>
<reference evidence="5 6" key="1">
    <citation type="submission" date="2019-04" db="EMBL/GenBank/DDBJ databases">
        <title>Comparative genomics and transcriptomics to analyze fruiting body development in filamentous ascomycetes.</title>
        <authorList>
            <consortium name="DOE Joint Genome Institute"/>
            <person name="Lutkenhaus R."/>
            <person name="Traeger S."/>
            <person name="Breuer J."/>
            <person name="Kuo A."/>
            <person name="Lipzen A."/>
            <person name="Pangilinan J."/>
            <person name="Dilworth D."/>
            <person name="Sandor L."/>
            <person name="Poggeler S."/>
            <person name="Barry K."/>
            <person name="Grigoriev I.V."/>
            <person name="Nowrousian M."/>
        </authorList>
    </citation>
    <scope>NUCLEOTIDE SEQUENCE [LARGE SCALE GENOMIC DNA]</scope>
    <source>
        <strain evidence="5 6">CBS 389.68</strain>
    </source>
</reference>
<evidence type="ECO:0000256" key="2">
    <source>
        <dbReference type="ARBA" id="ARBA00014912"/>
    </source>
</evidence>
<dbReference type="SUPFAM" id="SSF47954">
    <property type="entry name" value="Cyclin-like"/>
    <property type="match status" value="2"/>
</dbReference>
<keyword evidence="6" id="KW-1185">Reference proteome</keyword>
<dbReference type="Proteomes" id="UP000298138">
    <property type="component" value="Unassembled WGS sequence"/>
</dbReference>
<dbReference type="OrthoDB" id="4951845at2759"/>
<comment type="similarity">
    <text evidence="1">Belongs to the cyclin family. Cyclin C subfamily.</text>
</comment>
<dbReference type="InterPro" id="IPR043198">
    <property type="entry name" value="Cyclin/Ssn8"/>
</dbReference>
<accession>A0A4S2N8L1</accession>
<sequence length="366" mass="41247">MASPRLSTPVSPPPALHPSTVETYNFANTFIQRARPYLTSSQIDGLRPRETTYESGEISVRLSACSWMLQVGRVLLLPIRTITTGMVMFHRLVLFNNLPGLEHNWTEAAAAALFSACKIEDTLKKSREILAVSYNIRHPQSNPINHDNLLLDDSHKRVLGMERMILETASFDFRSRHAQPFLIKLCRKFQMTTELAHRAWNISIDAYRTLAPMQATPHVVALASIVLATRLEGKDIDIPYHELEAKRDDVLSVVDDLLELYTYYSPQTLVGPQFDNNVYLNIRIDLNQERKQLANGHSHANHKNTKVPKLVSTIIQDRGTSGAIRFMIDPEREKRESSLLEGAPDGAMGRMKEVMVSMVNGVSPPP</sequence>
<dbReference type="FunCoup" id="A0A4S2N8L1">
    <property type="interactions" value="85"/>
</dbReference>
<feature type="domain" description="Cyclin-like" evidence="4">
    <location>
        <begin position="66"/>
        <end position="167"/>
    </location>
</feature>
<evidence type="ECO:0000259" key="4">
    <source>
        <dbReference type="SMART" id="SM00385"/>
    </source>
</evidence>
<name>A0A4S2N8L1_9PEZI</name>
<gene>
    <name evidence="5" type="ORF">EX30DRAFT_326855</name>
</gene>
<dbReference type="InParanoid" id="A0A4S2N8L1"/>
<protein>
    <recommendedName>
        <fullName evidence="2">RNA polymerase II holoenzyme cyclin-like subunit</fullName>
    </recommendedName>
</protein>